<evidence type="ECO:0000313" key="4">
    <source>
        <dbReference type="Proteomes" id="UP000016930"/>
    </source>
</evidence>
<dbReference type="HOGENOM" id="CLU_515793_0_0_1"/>
<feature type="region of interest" description="Disordered" evidence="1">
    <location>
        <begin position="420"/>
        <end position="443"/>
    </location>
</feature>
<accession>M2QNR9</accession>
<evidence type="ECO:0000259" key="2">
    <source>
        <dbReference type="PROSITE" id="PS50048"/>
    </source>
</evidence>
<dbReference type="Pfam" id="PF00172">
    <property type="entry name" value="Zn_clus"/>
    <property type="match status" value="1"/>
</dbReference>
<gene>
    <name evidence="3" type="ORF">CERSUDRAFT_76506</name>
</gene>
<dbReference type="AlphaFoldDB" id="M2QNR9"/>
<name>M2QNR9_CERS8</name>
<dbReference type="EMBL" id="KB445805">
    <property type="protein sequence ID" value="EMD33805.1"/>
    <property type="molecule type" value="Genomic_DNA"/>
</dbReference>
<proteinExistence type="predicted"/>
<feature type="domain" description="Zn(2)-C6 fungal-type" evidence="2">
    <location>
        <begin position="473"/>
        <end position="505"/>
    </location>
</feature>
<dbReference type="Gene3D" id="4.10.240.10">
    <property type="entry name" value="Zn(2)-C6 fungal-type DNA-binding domain"/>
    <property type="match status" value="1"/>
</dbReference>
<feature type="region of interest" description="Disordered" evidence="1">
    <location>
        <begin position="373"/>
        <end position="393"/>
    </location>
</feature>
<dbReference type="GO" id="GO:0000981">
    <property type="term" value="F:DNA-binding transcription factor activity, RNA polymerase II-specific"/>
    <property type="evidence" value="ECO:0007669"/>
    <property type="project" value="InterPro"/>
</dbReference>
<dbReference type="InterPro" id="IPR036864">
    <property type="entry name" value="Zn2-C6_fun-type_DNA-bd_sf"/>
</dbReference>
<keyword evidence="4" id="KW-1185">Reference proteome</keyword>
<protein>
    <recommendedName>
        <fullName evidence="2">Zn(2)-C6 fungal-type domain-containing protein</fullName>
    </recommendedName>
</protein>
<organism evidence="3 4">
    <name type="scientific">Ceriporiopsis subvermispora (strain B)</name>
    <name type="common">White-rot fungus</name>
    <name type="synonym">Gelatoporia subvermispora</name>
    <dbReference type="NCBI Taxonomy" id="914234"/>
    <lineage>
        <taxon>Eukaryota</taxon>
        <taxon>Fungi</taxon>
        <taxon>Dikarya</taxon>
        <taxon>Basidiomycota</taxon>
        <taxon>Agaricomycotina</taxon>
        <taxon>Agaricomycetes</taxon>
        <taxon>Polyporales</taxon>
        <taxon>Gelatoporiaceae</taxon>
        <taxon>Gelatoporia</taxon>
    </lineage>
</organism>
<sequence>MSLDFVFPHVPLAHYIPPNAGDGDDLSEMYISLGLHPPALNGQFEPSADSMPAYNTTLEYGHPLDQLGIEQASPPPQPEELSEVAWLGEHVGSGLQPGFHGEGPGGQQSLLDPVLFPPSGSMGDSPVVGTAMEGIRGTPMASYPQGQYATLPDSQYDARHTYGAPPPTPDTATNLNADSSIQYHGGAMLAQGIEDSSSGSSSITPSMIDMGVASFVNMAAAHFDQQTSENYPYGGPGQLSQSPYMTPSYPGQDTMSSYQQPMHVPQDAAFERTQYAQFACNDQPLHATPWMDMPQEVPSAPNGYVHPPAQPGYEHMTQYSSVPADFYPSYSPQVAAPPLMPTTRANIVTVDRPIVQLATAGMGNVRKRRADVGEEAEAQPQIKRARHKQPARVQATRQAPCTEAPPVFDEHSAGPVICTSPPSMPGPSSIASSATPRDEAESAEVAGMHPHGPVSGPSTIGALEDNEELRLPACAHCHDRKKKCDKPSPSESCTTCLKRGVPCVEREECKGKRVHRRSKLSCTGCRGVHLKCLPVIVDGKRTACK</sequence>
<dbReference type="Proteomes" id="UP000016930">
    <property type="component" value="Unassembled WGS sequence"/>
</dbReference>
<evidence type="ECO:0000313" key="3">
    <source>
        <dbReference type="EMBL" id="EMD33805.1"/>
    </source>
</evidence>
<dbReference type="InterPro" id="IPR001138">
    <property type="entry name" value="Zn2Cys6_DnaBD"/>
</dbReference>
<dbReference type="PROSITE" id="PS50048">
    <property type="entry name" value="ZN2_CY6_FUNGAL_2"/>
    <property type="match status" value="1"/>
</dbReference>
<dbReference type="SUPFAM" id="SSF57701">
    <property type="entry name" value="Zn2/Cys6 DNA-binding domain"/>
    <property type="match status" value="1"/>
</dbReference>
<dbReference type="PROSITE" id="PS00463">
    <property type="entry name" value="ZN2_CY6_FUNGAL_1"/>
    <property type="match status" value="1"/>
</dbReference>
<dbReference type="GO" id="GO:0008270">
    <property type="term" value="F:zinc ion binding"/>
    <property type="evidence" value="ECO:0007669"/>
    <property type="project" value="InterPro"/>
</dbReference>
<dbReference type="SMART" id="SM00066">
    <property type="entry name" value="GAL4"/>
    <property type="match status" value="1"/>
</dbReference>
<reference evidence="3 4" key="1">
    <citation type="journal article" date="2012" name="Proc. Natl. Acad. Sci. U.S.A.">
        <title>Comparative genomics of Ceriporiopsis subvermispora and Phanerochaete chrysosporium provide insight into selective ligninolysis.</title>
        <authorList>
            <person name="Fernandez-Fueyo E."/>
            <person name="Ruiz-Duenas F.J."/>
            <person name="Ferreira P."/>
            <person name="Floudas D."/>
            <person name="Hibbett D.S."/>
            <person name="Canessa P."/>
            <person name="Larrondo L.F."/>
            <person name="James T.Y."/>
            <person name="Seelenfreund D."/>
            <person name="Lobos S."/>
            <person name="Polanco R."/>
            <person name="Tello M."/>
            <person name="Honda Y."/>
            <person name="Watanabe T."/>
            <person name="Watanabe T."/>
            <person name="Ryu J.S."/>
            <person name="Kubicek C.P."/>
            <person name="Schmoll M."/>
            <person name="Gaskell J."/>
            <person name="Hammel K.E."/>
            <person name="St John F.J."/>
            <person name="Vanden Wymelenberg A."/>
            <person name="Sabat G."/>
            <person name="Splinter BonDurant S."/>
            <person name="Syed K."/>
            <person name="Yadav J.S."/>
            <person name="Doddapaneni H."/>
            <person name="Subramanian V."/>
            <person name="Lavin J.L."/>
            <person name="Oguiza J.A."/>
            <person name="Perez G."/>
            <person name="Pisabarro A.G."/>
            <person name="Ramirez L."/>
            <person name="Santoyo F."/>
            <person name="Master E."/>
            <person name="Coutinho P.M."/>
            <person name="Henrissat B."/>
            <person name="Lombard V."/>
            <person name="Magnuson J.K."/>
            <person name="Kuees U."/>
            <person name="Hori C."/>
            <person name="Igarashi K."/>
            <person name="Samejima M."/>
            <person name="Held B.W."/>
            <person name="Barry K.W."/>
            <person name="LaButti K.M."/>
            <person name="Lapidus A."/>
            <person name="Lindquist E.A."/>
            <person name="Lucas S.M."/>
            <person name="Riley R."/>
            <person name="Salamov A.A."/>
            <person name="Hoffmeister D."/>
            <person name="Schwenk D."/>
            <person name="Hadar Y."/>
            <person name="Yarden O."/>
            <person name="de Vries R.P."/>
            <person name="Wiebenga A."/>
            <person name="Stenlid J."/>
            <person name="Eastwood D."/>
            <person name="Grigoriev I.V."/>
            <person name="Berka R.M."/>
            <person name="Blanchette R.A."/>
            <person name="Kersten P."/>
            <person name="Martinez A.T."/>
            <person name="Vicuna R."/>
            <person name="Cullen D."/>
        </authorList>
    </citation>
    <scope>NUCLEOTIDE SEQUENCE [LARGE SCALE GENOMIC DNA]</scope>
    <source>
        <strain evidence="3 4">B</strain>
    </source>
</reference>
<dbReference type="CDD" id="cd00067">
    <property type="entry name" value="GAL4"/>
    <property type="match status" value="1"/>
</dbReference>
<evidence type="ECO:0000256" key="1">
    <source>
        <dbReference type="SAM" id="MobiDB-lite"/>
    </source>
</evidence>